<keyword evidence="2" id="KW-1185">Reference proteome</keyword>
<evidence type="ECO:0000313" key="2">
    <source>
        <dbReference type="Proteomes" id="UP000093508"/>
    </source>
</evidence>
<name>A0ABX2XB93_9FLAO</name>
<sequence>MRKENLFSANVKKEKRSLLFIHRECFSMKGINMLFYYSLLLQLSNKLKLKLISVMHRILIE</sequence>
<protein>
    <submittedName>
        <fullName evidence="1">Uncharacterized protein</fullName>
    </submittedName>
</protein>
<reference evidence="1 2" key="1">
    <citation type="submission" date="2016-07" db="EMBL/GenBank/DDBJ databases">
        <authorList>
            <person name="Jeong J.-J."/>
            <person name="Kim D.W."/>
            <person name="Sang M.K."/>
            <person name="Choi I.-G."/>
            <person name="Kim K.D."/>
        </authorList>
    </citation>
    <scope>NUCLEOTIDE SEQUENCE [LARGE SCALE GENOMIC DNA]</scope>
    <source>
        <strain evidence="1 2">C-26</strain>
    </source>
</reference>
<accession>A0ABX2XB93</accession>
<gene>
    <name evidence="1" type="ORF">BBH99_15335</name>
</gene>
<organism evidence="1 2">
    <name type="scientific">Chryseobacterium contaminans</name>
    <dbReference type="NCBI Taxonomy" id="1423959"/>
    <lineage>
        <taxon>Bacteria</taxon>
        <taxon>Pseudomonadati</taxon>
        <taxon>Bacteroidota</taxon>
        <taxon>Flavobacteriia</taxon>
        <taxon>Flavobacteriales</taxon>
        <taxon>Weeksellaceae</taxon>
        <taxon>Chryseobacterium group</taxon>
        <taxon>Chryseobacterium</taxon>
    </lineage>
</organism>
<proteinExistence type="predicted"/>
<comment type="caution">
    <text evidence="1">The sequence shown here is derived from an EMBL/GenBank/DDBJ whole genome shotgun (WGS) entry which is preliminary data.</text>
</comment>
<dbReference type="Proteomes" id="UP000093508">
    <property type="component" value="Unassembled WGS sequence"/>
</dbReference>
<evidence type="ECO:0000313" key="1">
    <source>
        <dbReference type="EMBL" id="OCA80464.1"/>
    </source>
</evidence>
<dbReference type="EMBL" id="MAYF01000003">
    <property type="protein sequence ID" value="OCA80464.1"/>
    <property type="molecule type" value="Genomic_DNA"/>
</dbReference>